<evidence type="ECO:0000313" key="9">
    <source>
        <dbReference type="EMBL" id="ARN21287.1"/>
    </source>
</evidence>
<feature type="binding site" evidence="8">
    <location>
        <position position="25"/>
    </location>
    <ligand>
        <name>GTP</name>
        <dbReference type="ChEBI" id="CHEBI:37565"/>
    </ligand>
</feature>
<evidence type="ECO:0000256" key="2">
    <source>
        <dbReference type="ARBA" id="ARBA00022679"/>
    </source>
</evidence>
<comment type="caution">
    <text evidence="8">Lacks conserved residue(s) required for the propagation of feature annotation.</text>
</comment>
<keyword evidence="2 8" id="KW-0808">Transferase</keyword>
<protein>
    <recommendedName>
        <fullName evidence="8">Molybdenum cofactor guanylyltransferase</fullName>
        <shortName evidence="8">MoCo guanylyltransferase</shortName>
        <ecNumber evidence="8">2.7.7.77</ecNumber>
    </recommendedName>
    <alternativeName>
        <fullName evidence="8">GTP:molybdopterin guanylyltransferase</fullName>
    </alternativeName>
    <alternativeName>
        <fullName evidence="8">Mo-MPT guanylyltransferase</fullName>
    </alternativeName>
    <alternativeName>
        <fullName evidence="8">Molybdopterin guanylyltransferase</fullName>
    </alternativeName>
    <alternativeName>
        <fullName evidence="8">Molybdopterin-guanine dinucleotide synthase</fullName>
        <shortName evidence="8">MGD synthase</shortName>
    </alternativeName>
</protein>
<feature type="binding site" evidence="8">
    <location>
        <position position="71"/>
    </location>
    <ligand>
        <name>GTP</name>
        <dbReference type="ChEBI" id="CHEBI:37565"/>
    </ligand>
</feature>
<dbReference type="EMBL" id="CP015118">
    <property type="protein sequence ID" value="ARN21287.1"/>
    <property type="molecule type" value="Genomic_DNA"/>
</dbReference>
<dbReference type="SUPFAM" id="SSF53448">
    <property type="entry name" value="Nucleotide-diphospho-sugar transferases"/>
    <property type="match status" value="1"/>
</dbReference>
<evidence type="ECO:0000256" key="8">
    <source>
        <dbReference type="HAMAP-Rule" id="MF_00316"/>
    </source>
</evidence>
<feature type="binding site" evidence="8">
    <location>
        <position position="101"/>
    </location>
    <ligand>
        <name>GTP</name>
        <dbReference type="ChEBI" id="CHEBI:37565"/>
    </ligand>
</feature>
<comment type="catalytic activity">
    <reaction evidence="8">
        <text>Mo-molybdopterin + GTP + H(+) = Mo-molybdopterin guanine dinucleotide + diphosphate</text>
        <dbReference type="Rhea" id="RHEA:34243"/>
        <dbReference type="ChEBI" id="CHEBI:15378"/>
        <dbReference type="ChEBI" id="CHEBI:33019"/>
        <dbReference type="ChEBI" id="CHEBI:37565"/>
        <dbReference type="ChEBI" id="CHEBI:71302"/>
        <dbReference type="ChEBI" id="CHEBI:71310"/>
        <dbReference type="EC" id="2.7.7.77"/>
    </reaction>
</comment>
<dbReference type="InterPro" id="IPR025877">
    <property type="entry name" value="MobA-like_NTP_Trfase"/>
</dbReference>
<keyword evidence="3 8" id="KW-0479">Metal-binding</keyword>
<keyword evidence="6 8" id="KW-0342">GTP-binding</keyword>
<evidence type="ECO:0000256" key="7">
    <source>
        <dbReference type="ARBA" id="ARBA00023150"/>
    </source>
</evidence>
<dbReference type="CDD" id="cd02503">
    <property type="entry name" value="MobA"/>
    <property type="match status" value="1"/>
</dbReference>
<keyword evidence="7 8" id="KW-0501">Molybdenum cofactor biosynthesis</keyword>
<keyword evidence="9" id="KW-0548">Nucleotidyltransferase</keyword>
<keyword evidence="4 8" id="KW-0547">Nucleotide-binding</keyword>
<dbReference type="OrthoDB" id="9788394at2"/>
<evidence type="ECO:0000313" key="10">
    <source>
        <dbReference type="Proteomes" id="UP000193427"/>
    </source>
</evidence>
<dbReference type="Gene3D" id="3.90.550.10">
    <property type="entry name" value="Spore Coat Polysaccharide Biosynthesis Protein SpsA, Chain A"/>
    <property type="match status" value="1"/>
</dbReference>
<comment type="subcellular location">
    <subcellularLocation>
        <location evidence="8">Cytoplasm</location>
    </subcellularLocation>
</comment>
<dbReference type="InterPro" id="IPR013482">
    <property type="entry name" value="Molybde_CF_guanTrfase"/>
</dbReference>
<gene>
    <name evidence="8" type="primary">mobA</name>
    <name evidence="9" type="ORF">A4W93_16040</name>
</gene>
<keyword evidence="5 8" id="KW-0460">Magnesium</keyword>
<keyword evidence="1 8" id="KW-0963">Cytoplasm</keyword>
<comment type="domain">
    <text evidence="8">The N-terminal domain determines nucleotide recognition and specific binding, while the C-terminal domain determines the specific binding to the target protein.</text>
</comment>
<comment type="similarity">
    <text evidence="8">Belongs to the MobA family.</text>
</comment>
<keyword evidence="10" id="KW-1185">Reference proteome</keyword>
<dbReference type="PANTHER" id="PTHR19136">
    <property type="entry name" value="MOLYBDENUM COFACTOR GUANYLYLTRANSFERASE"/>
    <property type="match status" value="1"/>
</dbReference>
<dbReference type="Pfam" id="PF12804">
    <property type="entry name" value="NTP_transf_3"/>
    <property type="match status" value="1"/>
</dbReference>
<dbReference type="GO" id="GO:1902758">
    <property type="term" value="P:bis(molybdopterin guanine dinucleotide)molybdenum biosynthetic process"/>
    <property type="evidence" value="ECO:0007669"/>
    <property type="project" value="TreeGrafter"/>
</dbReference>
<evidence type="ECO:0000256" key="6">
    <source>
        <dbReference type="ARBA" id="ARBA00023134"/>
    </source>
</evidence>
<dbReference type="GO" id="GO:0005525">
    <property type="term" value="F:GTP binding"/>
    <property type="evidence" value="ECO:0007669"/>
    <property type="project" value="UniProtKB-UniRule"/>
</dbReference>
<comment type="function">
    <text evidence="8">Transfers a GMP moiety from GTP to Mo-molybdopterin (Mo-MPT) cofactor (Moco or molybdenum cofactor) to form Mo-molybdopterin guanine dinucleotide (Mo-MGD) cofactor.</text>
</comment>
<feature type="binding site" evidence="8">
    <location>
        <position position="101"/>
    </location>
    <ligand>
        <name>Mg(2+)</name>
        <dbReference type="ChEBI" id="CHEBI:18420"/>
    </ligand>
</feature>
<comment type="cofactor">
    <cofactor evidence="8">
        <name>Mg(2+)</name>
        <dbReference type="ChEBI" id="CHEBI:18420"/>
    </cofactor>
</comment>
<proteinExistence type="inferred from homology"/>
<dbReference type="InterPro" id="IPR029044">
    <property type="entry name" value="Nucleotide-diphossugar_trans"/>
</dbReference>
<evidence type="ECO:0000256" key="5">
    <source>
        <dbReference type="ARBA" id="ARBA00022842"/>
    </source>
</evidence>
<dbReference type="HAMAP" id="MF_00316">
    <property type="entry name" value="MobA"/>
    <property type="match status" value="1"/>
</dbReference>
<organism evidence="9 10">
    <name type="scientific">Piscinibacter gummiphilus</name>
    <dbReference type="NCBI Taxonomy" id="946333"/>
    <lineage>
        <taxon>Bacteria</taxon>
        <taxon>Pseudomonadati</taxon>
        <taxon>Pseudomonadota</taxon>
        <taxon>Betaproteobacteria</taxon>
        <taxon>Burkholderiales</taxon>
        <taxon>Sphaerotilaceae</taxon>
        <taxon>Piscinibacter</taxon>
    </lineage>
</organism>
<sequence>MIGRADITGLVLAGGRGQRMGGVDKGLQLLRGTPLALVALERLRPQVAGLMVSANRHLDTYRGFGAPVLMDEAPDHPGPLAGMLAGLRHASTAWLLTVPCDTPAFPPDLADRLARAVTEQGADVAMAATLEAGRVQPQPVFCLVRRTLEADLAAFIAEGGASPRAWAARHRTTLVPFDDAGAFANANTLADLQRLQ</sequence>
<comment type="subunit">
    <text evidence="8">Monomer.</text>
</comment>
<name>A0A1W6LAR2_9BURK</name>
<dbReference type="GO" id="GO:0046872">
    <property type="term" value="F:metal ion binding"/>
    <property type="evidence" value="ECO:0007669"/>
    <property type="project" value="UniProtKB-KW"/>
</dbReference>
<dbReference type="STRING" id="946333.A4W93_16040"/>
<dbReference type="KEGG" id="rgu:A4W93_16040"/>
<dbReference type="EC" id="2.7.7.77" evidence="8"/>
<evidence type="ECO:0000256" key="3">
    <source>
        <dbReference type="ARBA" id="ARBA00022723"/>
    </source>
</evidence>
<evidence type="ECO:0000256" key="1">
    <source>
        <dbReference type="ARBA" id="ARBA00022490"/>
    </source>
</evidence>
<dbReference type="Proteomes" id="UP000193427">
    <property type="component" value="Chromosome"/>
</dbReference>
<feature type="binding site" evidence="8">
    <location>
        <begin position="12"/>
        <end position="14"/>
    </location>
    <ligand>
        <name>GTP</name>
        <dbReference type="ChEBI" id="CHEBI:37565"/>
    </ligand>
</feature>
<dbReference type="PANTHER" id="PTHR19136:SF81">
    <property type="entry name" value="MOLYBDENUM COFACTOR GUANYLYLTRANSFERASE"/>
    <property type="match status" value="1"/>
</dbReference>
<accession>A0A1W6LAR2</accession>
<dbReference type="RefSeq" id="WP_085751579.1">
    <property type="nucleotide sequence ID" value="NZ_BSPR01000004.1"/>
</dbReference>
<dbReference type="NCBIfam" id="TIGR02665">
    <property type="entry name" value="molyb_mobA"/>
    <property type="match status" value="1"/>
</dbReference>
<dbReference type="GO" id="GO:0061603">
    <property type="term" value="F:molybdenum cofactor guanylyltransferase activity"/>
    <property type="evidence" value="ECO:0007669"/>
    <property type="project" value="UniProtKB-EC"/>
</dbReference>
<evidence type="ECO:0000256" key="4">
    <source>
        <dbReference type="ARBA" id="ARBA00022741"/>
    </source>
</evidence>
<reference evidence="9 10" key="1">
    <citation type="submission" date="2016-04" db="EMBL/GenBank/DDBJ databases">
        <title>Complete genome sequence of natural rubber-degrading, novel Gram-negative bacterium, Rhizobacter gummiphilus strain NS21.</title>
        <authorList>
            <person name="Tabata M."/>
            <person name="Kasai D."/>
            <person name="Fukuda M."/>
        </authorList>
    </citation>
    <scope>NUCLEOTIDE SEQUENCE [LARGE SCALE GENOMIC DNA]</scope>
    <source>
        <strain evidence="9 10">NS21</strain>
    </source>
</reference>
<dbReference type="GO" id="GO:0005737">
    <property type="term" value="C:cytoplasm"/>
    <property type="evidence" value="ECO:0007669"/>
    <property type="project" value="UniProtKB-SubCell"/>
</dbReference>
<dbReference type="AlphaFoldDB" id="A0A1W6LAR2"/>